<accession>A0A915IKE4</accession>
<evidence type="ECO:0000313" key="2">
    <source>
        <dbReference type="WBParaSite" id="nRc.2.0.1.t14339-RA"/>
    </source>
</evidence>
<proteinExistence type="predicted"/>
<organism evidence="1 2">
    <name type="scientific">Romanomermis culicivorax</name>
    <name type="common">Nematode worm</name>
    <dbReference type="NCBI Taxonomy" id="13658"/>
    <lineage>
        <taxon>Eukaryota</taxon>
        <taxon>Metazoa</taxon>
        <taxon>Ecdysozoa</taxon>
        <taxon>Nematoda</taxon>
        <taxon>Enoplea</taxon>
        <taxon>Dorylaimia</taxon>
        <taxon>Mermithida</taxon>
        <taxon>Mermithoidea</taxon>
        <taxon>Mermithidae</taxon>
        <taxon>Romanomermis</taxon>
    </lineage>
</organism>
<sequence>MSSCAPPPPPPLQGLLESMINDKNKIVRLKITKTECTGHPAIDVRSFKSSGPLATSCHKNAVIKRKLEALFSSNIIEEKSKINCINVASYDESTNTAIQVTPARSLPNRESLSNSPKTMKDLESRFHFKEVLVSP</sequence>
<reference evidence="2" key="1">
    <citation type="submission" date="2022-11" db="UniProtKB">
        <authorList>
            <consortium name="WormBaseParasite"/>
        </authorList>
    </citation>
    <scope>IDENTIFICATION</scope>
</reference>
<dbReference type="Proteomes" id="UP000887565">
    <property type="component" value="Unplaced"/>
</dbReference>
<dbReference type="WBParaSite" id="nRc.2.0.1.t14339-RA">
    <property type="protein sequence ID" value="nRc.2.0.1.t14339-RA"/>
    <property type="gene ID" value="nRc.2.0.1.g14339"/>
</dbReference>
<name>A0A915IKE4_ROMCU</name>
<evidence type="ECO:0000313" key="1">
    <source>
        <dbReference type="Proteomes" id="UP000887565"/>
    </source>
</evidence>
<keyword evidence="1" id="KW-1185">Reference proteome</keyword>
<dbReference type="AlphaFoldDB" id="A0A915IKE4"/>
<protein>
    <submittedName>
        <fullName evidence="2">Uncharacterized protein</fullName>
    </submittedName>
</protein>